<accession>A0ACA9PBV5</accession>
<organism evidence="1 2">
    <name type="scientific">Cetraspora pellucida</name>
    <dbReference type="NCBI Taxonomy" id="1433469"/>
    <lineage>
        <taxon>Eukaryota</taxon>
        <taxon>Fungi</taxon>
        <taxon>Fungi incertae sedis</taxon>
        <taxon>Mucoromycota</taxon>
        <taxon>Glomeromycotina</taxon>
        <taxon>Glomeromycetes</taxon>
        <taxon>Diversisporales</taxon>
        <taxon>Gigasporaceae</taxon>
        <taxon>Cetraspora</taxon>
    </lineage>
</organism>
<gene>
    <name evidence="1" type="ORF">SPELUC_LOCUS11331</name>
</gene>
<proteinExistence type="predicted"/>
<dbReference type="Proteomes" id="UP000789366">
    <property type="component" value="Unassembled WGS sequence"/>
</dbReference>
<sequence>ALRSLKWPISVNELKKNGYLIEDNANNLKTIKKESIQENDLEIDESIEEKKRIRICPSSLCQCEEKLGIIENCEQCKNNTNCGAECAIICDDCLHRVLK</sequence>
<evidence type="ECO:0000313" key="1">
    <source>
        <dbReference type="EMBL" id="CAG8702199.1"/>
    </source>
</evidence>
<protein>
    <submittedName>
        <fullName evidence="1">5765_t:CDS:1</fullName>
    </submittedName>
</protein>
<comment type="caution">
    <text evidence="1">The sequence shown here is derived from an EMBL/GenBank/DDBJ whole genome shotgun (WGS) entry which is preliminary data.</text>
</comment>
<name>A0ACA9PBV5_9GLOM</name>
<feature type="non-terminal residue" evidence="1">
    <location>
        <position position="1"/>
    </location>
</feature>
<feature type="non-terminal residue" evidence="1">
    <location>
        <position position="99"/>
    </location>
</feature>
<keyword evidence="2" id="KW-1185">Reference proteome</keyword>
<dbReference type="EMBL" id="CAJVPW010023725">
    <property type="protein sequence ID" value="CAG8702199.1"/>
    <property type="molecule type" value="Genomic_DNA"/>
</dbReference>
<evidence type="ECO:0000313" key="2">
    <source>
        <dbReference type="Proteomes" id="UP000789366"/>
    </source>
</evidence>
<reference evidence="1" key="1">
    <citation type="submission" date="2021-06" db="EMBL/GenBank/DDBJ databases">
        <authorList>
            <person name="Kallberg Y."/>
            <person name="Tangrot J."/>
            <person name="Rosling A."/>
        </authorList>
    </citation>
    <scope>NUCLEOTIDE SEQUENCE</scope>
    <source>
        <strain evidence="1">28 12/20/2015</strain>
    </source>
</reference>